<name>A0A914RXU1_PAREQ</name>
<keyword evidence="1" id="KW-1185">Reference proteome</keyword>
<proteinExistence type="predicted"/>
<dbReference type="Proteomes" id="UP000887564">
    <property type="component" value="Unplaced"/>
</dbReference>
<protein>
    <submittedName>
        <fullName evidence="2">Uncharacterized protein</fullName>
    </submittedName>
</protein>
<dbReference type="AlphaFoldDB" id="A0A914RXU1"/>
<organism evidence="1 2">
    <name type="scientific">Parascaris equorum</name>
    <name type="common">Equine roundworm</name>
    <dbReference type="NCBI Taxonomy" id="6256"/>
    <lineage>
        <taxon>Eukaryota</taxon>
        <taxon>Metazoa</taxon>
        <taxon>Ecdysozoa</taxon>
        <taxon>Nematoda</taxon>
        <taxon>Chromadorea</taxon>
        <taxon>Rhabditida</taxon>
        <taxon>Spirurina</taxon>
        <taxon>Ascaridomorpha</taxon>
        <taxon>Ascaridoidea</taxon>
        <taxon>Ascarididae</taxon>
        <taxon>Parascaris</taxon>
    </lineage>
</organism>
<dbReference type="WBParaSite" id="PEQ_0000968401-mRNA-1">
    <property type="protein sequence ID" value="PEQ_0000968401-mRNA-1"/>
    <property type="gene ID" value="PEQ_0000968401"/>
</dbReference>
<evidence type="ECO:0000313" key="2">
    <source>
        <dbReference type="WBParaSite" id="PEQ_0000968401-mRNA-1"/>
    </source>
</evidence>
<reference evidence="2" key="1">
    <citation type="submission" date="2022-11" db="UniProtKB">
        <authorList>
            <consortium name="WormBaseParasite"/>
        </authorList>
    </citation>
    <scope>IDENTIFICATION</scope>
</reference>
<sequence length="31" mass="3650">MFLYISLAGMVSQKSLHLHMDPLNMNRFIQN</sequence>
<evidence type="ECO:0000313" key="1">
    <source>
        <dbReference type="Proteomes" id="UP000887564"/>
    </source>
</evidence>
<accession>A0A914RXU1</accession>